<dbReference type="PRINTS" id="PR00508">
    <property type="entry name" value="S21N4MTFRASE"/>
</dbReference>
<dbReference type="GO" id="GO:0032259">
    <property type="term" value="P:methylation"/>
    <property type="evidence" value="ECO:0007669"/>
    <property type="project" value="UniProtKB-KW"/>
</dbReference>
<keyword evidence="3 5" id="KW-0808">Transferase</keyword>
<dbReference type="GO" id="GO:0009007">
    <property type="term" value="F:site-specific DNA-methyltransferase (adenine-specific) activity"/>
    <property type="evidence" value="ECO:0007669"/>
    <property type="project" value="TreeGrafter"/>
</dbReference>
<accession>A0A6M3M819</accession>
<dbReference type="Gene3D" id="3.40.50.150">
    <property type="entry name" value="Vaccinia Virus protein VP39"/>
    <property type="match status" value="2"/>
</dbReference>
<sequence length="402" mass="43437">MSSYQIMVGDCLALLRQMADNSVDSVVTDPPYGLSFMGKKWDYDVPAVDVWTECLRVLKPGGHLLAFAGTRTQHRMAARIEDAGFEIRDMIAWVYGSGFPKSHNLEGEHEGWGTALKPALEPITVARKPFAGTVAANVQVHRTGAMNIDGCRVRAIDAEALAKNWDRPTTVDMRGGNFVGGKSGKLPRTTEASDLGRWPANLIHDGSPEVIAAFPDAPGQLAAASTSDTQRAGQNCYGNMKRGRGTEASAESTNEGVVGFQMKPGARRLDSGSAARFFYCAKTSRSDRHEGLLDPGPQFQQGTTLRKVATTETSGNNHPTVKPTVLMAYLLRLVTPNGGIALDPFMGSGSTGKAAMREGFQFIGCEIDEQYVAIARSRIEHEITRLQEQAVESDQLDLFGTA</sequence>
<evidence type="ECO:0000256" key="2">
    <source>
        <dbReference type="ARBA" id="ARBA00022603"/>
    </source>
</evidence>
<dbReference type="Pfam" id="PF01555">
    <property type="entry name" value="N6_N4_Mtase"/>
    <property type="match status" value="1"/>
</dbReference>
<dbReference type="GO" id="GO:0008170">
    <property type="term" value="F:N-methyltransferase activity"/>
    <property type="evidence" value="ECO:0007669"/>
    <property type="project" value="InterPro"/>
</dbReference>
<gene>
    <name evidence="5" type="ORF">MM171A00110_0096</name>
</gene>
<dbReference type="AlphaFoldDB" id="A0A6M3M819"/>
<evidence type="ECO:0000256" key="3">
    <source>
        <dbReference type="ARBA" id="ARBA00022679"/>
    </source>
</evidence>
<feature type="domain" description="DNA methylase N-4/N-6" evidence="4">
    <location>
        <begin position="23"/>
        <end position="375"/>
    </location>
</feature>
<dbReference type="InterPro" id="IPR029063">
    <property type="entry name" value="SAM-dependent_MTases_sf"/>
</dbReference>
<evidence type="ECO:0000256" key="1">
    <source>
        <dbReference type="ARBA" id="ARBA00006594"/>
    </source>
</evidence>
<protein>
    <submittedName>
        <fullName evidence="5">Putative methyltransferase</fullName>
    </submittedName>
</protein>
<dbReference type="InterPro" id="IPR002941">
    <property type="entry name" value="DNA_methylase_N4/N6"/>
</dbReference>
<dbReference type="InterPro" id="IPR001091">
    <property type="entry name" value="RM_Methyltransferase"/>
</dbReference>
<keyword evidence="2 5" id="KW-0489">Methyltransferase</keyword>
<dbReference type="EMBL" id="MT143708">
    <property type="protein sequence ID" value="QJB01436.1"/>
    <property type="molecule type" value="Genomic_DNA"/>
</dbReference>
<dbReference type="PANTHER" id="PTHR13370:SF3">
    <property type="entry name" value="TRNA (GUANINE(10)-N2)-METHYLTRANSFERASE HOMOLOG"/>
    <property type="match status" value="1"/>
</dbReference>
<dbReference type="SUPFAM" id="SSF53335">
    <property type="entry name" value="S-adenosyl-L-methionine-dependent methyltransferases"/>
    <property type="match status" value="1"/>
</dbReference>
<name>A0A6M3M819_9ZZZZ</name>
<evidence type="ECO:0000259" key="4">
    <source>
        <dbReference type="Pfam" id="PF01555"/>
    </source>
</evidence>
<dbReference type="PROSITE" id="PS00092">
    <property type="entry name" value="N6_MTASE"/>
    <property type="match status" value="1"/>
</dbReference>
<dbReference type="GO" id="GO:0005737">
    <property type="term" value="C:cytoplasm"/>
    <property type="evidence" value="ECO:0007669"/>
    <property type="project" value="TreeGrafter"/>
</dbReference>
<evidence type="ECO:0000313" key="5">
    <source>
        <dbReference type="EMBL" id="QJB01436.1"/>
    </source>
</evidence>
<proteinExistence type="inferred from homology"/>
<reference evidence="5" key="1">
    <citation type="submission" date="2020-03" db="EMBL/GenBank/DDBJ databases">
        <title>The deep terrestrial virosphere.</title>
        <authorList>
            <person name="Holmfeldt K."/>
            <person name="Nilsson E."/>
            <person name="Simone D."/>
            <person name="Lopez-Fernandez M."/>
            <person name="Wu X."/>
            <person name="de Brujin I."/>
            <person name="Lundin D."/>
            <person name="Andersson A."/>
            <person name="Bertilsson S."/>
            <person name="Dopson M."/>
        </authorList>
    </citation>
    <scope>NUCLEOTIDE SEQUENCE</scope>
    <source>
        <strain evidence="5">MM171A00110</strain>
    </source>
</reference>
<dbReference type="GO" id="GO:0003677">
    <property type="term" value="F:DNA binding"/>
    <property type="evidence" value="ECO:0007669"/>
    <property type="project" value="InterPro"/>
</dbReference>
<dbReference type="InterPro" id="IPR002052">
    <property type="entry name" value="DNA_methylase_N6_adenine_CS"/>
</dbReference>
<dbReference type="PANTHER" id="PTHR13370">
    <property type="entry name" value="RNA METHYLASE-RELATED"/>
    <property type="match status" value="1"/>
</dbReference>
<comment type="similarity">
    <text evidence="1">Belongs to the N(4)/N(6)-methyltransferase family.</text>
</comment>
<organism evidence="5">
    <name type="scientific">viral metagenome</name>
    <dbReference type="NCBI Taxonomy" id="1070528"/>
    <lineage>
        <taxon>unclassified sequences</taxon>
        <taxon>metagenomes</taxon>
        <taxon>organismal metagenomes</taxon>
    </lineage>
</organism>